<evidence type="ECO:0000259" key="1">
    <source>
        <dbReference type="SMART" id="SM00901"/>
    </source>
</evidence>
<sequence length="319" mass="36891">MVDSSYESLEVDLNSIYSDDETNIMGEINTVSDYIGIISNIDHGKFYRGQGDARWRIVSSLTRAIFPRKKDFLNKKEKNEIDYRKLRICIDSRINDIFNAYVIFKNNLPTYISEIESKEFLINSNLSILLLAQHYGLPTRFIDVSINPLIALYFAVSKSTIKTQDPAAVFIYDSEAYLTGDEFDYATKNLVESIKSSHVKTRSEQSSFREIAKLSSFGYRFMSVTPIPTLTDTLSIEHYSFDKRMQSQECLFLFHNNFEKPFQAKNENNLSKIIINNPYRIKKELMNLGIVESKIYPSLSGFSNTLLNRKINNDFSFFD</sequence>
<reference evidence="2" key="1">
    <citation type="submission" date="2022-11" db="EMBL/GenBank/DDBJ databases">
        <title>Biodiversity and phylogenetic relationships of bacteria.</title>
        <authorList>
            <person name="Machado R.A.R."/>
            <person name="Bhat A."/>
            <person name="Loulou A."/>
            <person name="Kallel S."/>
        </authorList>
    </citation>
    <scope>NUCLEOTIDE SEQUENCE</scope>
    <source>
        <strain evidence="2">E-TC7</strain>
    </source>
</reference>
<dbReference type="Proteomes" id="UP001146015">
    <property type="component" value="Unassembled WGS sequence"/>
</dbReference>
<evidence type="ECO:0000313" key="2">
    <source>
        <dbReference type="EMBL" id="MCX5573615.1"/>
    </source>
</evidence>
<dbReference type="Pfam" id="PF08867">
    <property type="entry name" value="FRG"/>
    <property type="match status" value="1"/>
</dbReference>
<dbReference type="SMART" id="SM00901">
    <property type="entry name" value="FRG"/>
    <property type="match status" value="1"/>
</dbReference>
<gene>
    <name evidence="2" type="ORF">OSH03_06500</name>
</gene>
<dbReference type="RefSeq" id="WP_266178582.1">
    <property type="nucleotide sequence ID" value="NZ_JAPKNE010000001.1"/>
</dbReference>
<dbReference type="InterPro" id="IPR014966">
    <property type="entry name" value="FRG-dom"/>
</dbReference>
<dbReference type="EMBL" id="JAPKNE010000001">
    <property type="protein sequence ID" value="MCX5573615.1"/>
    <property type="molecule type" value="Genomic_DNA"/>
</dbReference>
<feature type="domain" description="FRG" evidence="1">
    <location>
        <begin position="41"/>
        <end position="171"/>
    </location>
</feature>
<protein>
    <submittedName>
        <fullName evidence="2">FRG domain-containing protein</fullName>
    </submittedName>
</protein>
<keyword evidence="3" id="KW-1185">Reference proteome</keyword>
<name>A0ABT3VV13_9ENTR</name>
<comment type="caution">
    <text evidence="2">The sequence shown here is derived from an EMBL/GenBank/DDBJ whole genome shotgun (WGS) entry which is preliminary data.</text>
</comment>
<organism evidence="2 3">
    <name type="scientific">Enterobacter nematophilus</name>
    <dbReference type="NCBI Taxonomy" id="2994648"/>
    <lineage>
        <taxon>Bacteria</taxon>
        <taxon>Pseudomonadati</taxon>
        <taxon>Pseudomonadota</taxon>
        <taxon>Gammaproteobacteria</taxon>
        <taxon>Enterobacterales</taxon>
        <taxon>Enterobacteriaceae</taxon>
        <taxon>Enterobacter</taxon>
    </lineage>
</organism>
<proteinExistence type="predicted"/>
<evidence type="ECO:0000313" key="3">
    <source>
        <dbReference type="Proteomes" id="UP001146015"/>
    </source>
</evidence>
<accession>A0ABT3VV13</accession>